<reference evidence="2 3" key="1">
    <citation type="journal article" date="2019" name="Int. J. Syst. Evol. Microbiol.">
        <title>The Global Catalogue of Microorganisms (GCM) 10K type strain sequencing project: providing services to taxonomists for standard genome sequencing and annotation.</title>
        <authorList>
            <consortium name="The Broad Institute Genomics Platform"/>
            <consortium name="The Broad Institute Genome Sequencing Center for Infectious Disease"/>
            <person name="Wu L."/>
            <person name="Ma J."/>
        </authorList>
    </citation>
    <scope>NUCLEOTIDE SEQUENCE [LARGE SCALE GENOMIC DNA]</scope>
    <source>
        <strain evidence="2 3">JCM 9933</strain>
    </source>
</reference>
<dbReference type="SMART" id="SM01034">
    <property type="entry name" value="BLUF"/>
    <property type="match status" value="1"/>
</dbReference>
<dbReference type="InterPro" id="IPR007024">
    <property type="entry name" value="BLUF_domain"/>
</dbReference>
<protein>
    <recommendedName>
        <fullName evidence="1">BLUF domain-containing protein</fullName>
    </recommendedName>
</protein>
<dbReference type="RefSeq" id="WP_343893479.1">
    <property type="nucleotide sequence ID" value="NZ_BAAAFZ010000007.1"/>
</dbReference>
<feature type="domain" description="BLUF" evidence="1">
    <location>
        <begin position="7"/>
        <end position="100"/>
    </location>
</feature>
<sequence>MTVEPSLFRVVYVSRSLLPEPAAGTELERILARARRGNAARGITGALLFSEDCFAQALEGPAPAVEEVFEAIQCDPRHADVVVLEAAPVAAREFGAWSMAYAGRSRQAGARFSALAGAGPGEAATAAGRVLGLLRAVVDRRAGAQGPAAAVPA</sequence>
<evidence type="ECO:0000313" key="2">
    <source>
        <dbReference type="EMBL" id="GAA0569082.1"/>
    </source>
</evidence>
<dbReference type="EMBL" id="BAAAFZ010000007">
    <property type="protein sequence ID" value="GAA0569082.1"/>
    <property type="molecule type" value="Genomic_DNA"/>
</dbReference>
<evidence type="ECO:0000259" key="1">
    <source>
        <dbReference type="PROSITE" id="PS50925"/>
    </source>
</evidence>
<dbReference type="Gene3D" id="3.30.70.100">
    <property type="match status" value="1"/>
</dbReference>
<accession>A0ABN1ELD2</accession>
<dbReference type="PROSITE" id="PS50925">
    <property type="entry name" value="BLUF"/>
    <property type="match status" value="1"/>
</dbReference>
<evidence type="ECO:0000313" key="3">
    <source>
        <dbReference type="Proteomes" id="UP001501588"/>
    </source>
</evidence>
<organism evidence="2 3">
    <name type="scientific">Craurococcus roseus</name>
    <dbReference type="NCBI Taxonomy" id="77585"/>
    <lineage>
        <taxon>Bacteria</taxon>
        <taxon>Pseudomonadati</taxon>
        <taxon>Pseudomonadota</taxon>
        <taxon>Alphaproteobacteria</taxon>
        <taxon>Acetobacterales</taxon>
        <taxon>Acetobacteraceae</taxon>
        <taxon>Craurococcus</taxon>
    </lineage>
</organism>
<dbReference type="SUPFAM" id="SSF54975">
    <property type="entry name" value="Acylphosphatase/BLUF domain-like"/>
    <property type="match status" value="1"/>
</dbReference>
<proteinExistence type="predicted"/>
<dbReference type="Proteomes" id="UP001501588">
    <property type="component" value="Unassembled WGS sequence"/>
</dbReference>
<name>A0ABN1ELD2_9PROT</name>
<comment type="caution">
    <text evidence="2">The sequence shown here is derived from an EMBL/GenBank/DDBJ whole genome shotgun (WGS) entry which is preliminary data.</text>
</comment>
<keyword evidence="3" id="KW-1185">Reference proteome</keyword>
<dbReference type="InterPro" id="IPR036046">
    <property type="entry name" value="Acylphosphatase-like_dom_sf"/>
</dbReference>
<gene>
    <name evidence="2" type="ORF">GCM10009416_04170</name>
</gene>
<dbReference type="Pfam" id="PF04940">
    <property type="entry name" value="BLUF"/>
    <property type="match status" value="1"/>
</dbReference>